<accession>A0A8J8BAR8</accession>
<dbReference type="RefSeq" id="WP_211463557.1">
    <property type="nucleotide sequence ID" value="NZ_JAGSXH010000002.1"/>
</dbReference>
<gene>
    <name evidence="3" type="ORF">KGA66_01355</name>
</gene>
<feature type="transmembrane region" description="Helical" evidence="2">
    <location>
        <begin position="147"/>
        <end position="169"/>
    </location>
</feature>
<feature type="compositionally biased region" description="Basic and acidic residues" evidence="1">
    <location>
        <begin position="7"/>
        <end position="16"/>
    </location>
</feature>
<evidence type="ECO:0000313" key="3">
    <source>
        <dbReference type="EMBL" id="MBS2961675.1"/>
    </source>
</evidence>
<dbReference type="AlphaFoldDB" id="A0A8J8BAR8"/>
<evidence type="ECO:0000256" key="2">
    <source>
        <dbReference type="SAM" id="Phobius"/>
    </source>
</evidence>
<feature type="compositionally biased region" description="Low complexity" evidence="1">
    <location>
        <begin position="54"/>
        <end position="88"/>
    </location>
</feature>
<proteinExistence type="predicted"/>
<keyword evidence="2" id="KW-0472">Membrane</keyword>
<keyword evidence="2" id="KW-1133">Transmembrane helix</keyword>
<dbReference type="Proteomes" id="UP000677913">
    <property type="component" value="Unassembled WGS sequence"/>
</dbReference>
<evidence type="ECO:0000313" key="4">
    <source>
        <dbReference type="Proteomes" id="UP000677913"/>
    </source>
</evidence>
<keyword evidence="4" id="KW-1185">Reference proteome</keyword>
<protein>
    <submittedName>
        <fullName evidence="3">Uncharacterized protein</fullName>
    </submittedName>
</protein>
<organism evidence="3 4">
    <name type="scientific">Actinocrinis puniceicyclus</name>
    <dbReference type="NCBI Taxonomy" id="977794"/>
    <lineage>
        <taxon>Bacteria</taxon>
        <taxon>Bacillati</taxon>
        <taxon>Actinomycetota</taxon>
        <taxon>Actinomycetes</taxon>
        <taxon>Catenulisporales</taxon>
        <taxon>Actinospicaceae</taxon>
        <taxon>Actinocrinis</taxon>
    </lineage>
</organism>
<reference evidence="3" key="1">
    <citation type="submission" date="2021-04" db="EMBL/GenBank/DDBJ databases">
        <title>Genome based classification of Actinospica acidithermotolerans sp. nov., an actinobacterium isolated from an Indonesian hot spring.</title>
        <authorList>
            <person name="Kusuma A.B."/>
            <person name="Putra K.E."/>
            <person name="Nafisah S."/>
            <person name="Loh J."/>
            <person name="Nouioui I."/>
            <person name="Goodfellow M."/>
        </authorList>
    </citation>
    <scope>NUCLEOTIDE SEQUENCE</scope>
    <source>
        <strain evidence="3">DSM 45618</strain>
    </source>
</reference>
<sequence>MAAQDPGDPRVTHPAHEGTPTQPEITRLDVTETAEVGPEGVAELEIVERSETFQAAAGPQPYGQAPHSQTQAPAQPQPPYASQSYAQPNPLQPNPLEHPQARGQQPAYPQMAYPQMAYPQPAYYGWGVPTAPVPPPQPKVSLPPRTLIAASALVGAAVVALVAGFMMAAPSGGSAAKRTTGAAARDQTIRAVWRTATVEQLLPAAIKREGTETYVRLGVNPDQSCAKLPGAFVSALAPDRCAHLLTATYADRTQTVTATVGIVVIGGSSADRLRLFQSWTPDSNADNAAMMPHTYPVPGTVAARFSDSERVAWQSQASSDGTYLVYVVAGFTDGRTGPGAAAVAAGSGSALSSSSPAVQVAGDLPAAIQDLITARTNSAEAGVS</sequence>
<keyword evidence="2" id="KW-0812">Transmembrane</keyword>
<name>A0A8J8BAR8_9ACTN</name>
<comment type="caution">
    <text evidence="3">The sequence shown here is derived from an EMBL/GenBank/DDBJ whole genome shotgun (WGS) entry which is preliminary data.</text>
</comment>
<feature type="region of interest" description="Disordered" evidence="1">
    <location>
        <begin position="1"/>
        <end position="106"/>
    </location>
</feature>
<dbReference type="EMBL" id="JAGSXH010000002">
    <property type="protein sequence ID" value="MBS2961675.1"/>
    <property type="molecule type" value="Genomic_DNA"/>
</dbReference>
<evidence type="ECO:0000256" key="1">
    <source>
        <dbReference type="SAM" id="MobiDB-lite"/>
    </source>
</evidence>